<evidence type="ECO:0000256" key="5">
    <source>
        <dbReference type="ARBA" id="ARBA00023136"/>
    </source>
</evidence>
<comment type="subcellular location">
    <subcellularLocation>
        <location evidence="1">Membrane</location>
        <topology evidence="1">Multi-pass membrane protein</topology>
    </subcellularLocation>
</comment>
<feature type="transmembrane region" description="Helical" evidence="6">
    <location>
        <begin position="190"/>
        <end position="207"/>
    </location>
</feature>
<dbReference type="PANTHER" id="PTHR32322:SF2">
    <property type="entry name" value="EAMA DOMAIN-CONTAINING PROTEIN"/>
    <property type="match status" value="1"/>
</dbReference>
<reference evidence="8 9" key="1">
    <citation type="submission" date="2018-05" db="EMBL/GenBank/DDBJ databases">
        <title>Genome comparison of Eubacterium sp.</title>
        <authorList>
            <person name="Feng Y."/>
            <person name="Sanchez-Andrea I."/>
            <person name="Stams A.J.M."/>
            <person name="De Vos W.M."/>
        </authorList>
    </citation>
    <scope>NUCLEOTIDE SEQUENCE [LARGE SCALE GENOMIC DNA]</scope>
    <source>
        <strain evidence="8 9">YI</strain>
    </source>
</reference>
<evidence type="ECO:0000256" key="4">
    <source>
        <dbReference type="ARBA" id="ARBA00022989"/>
    </source>
</evidence>
<feature type="transmembrane region" description="Helical" evidence="6">
    <location>
        <begin position="284"/>
        <end position="302"/>
    </location>
</feature>
<evidence type="ECO:0000313" key="9">
    <source>
        <dbReference type="Proteomes" id="UP000218387"/>
    </source>
</evidence>
<evidence type="ECO:0000259" key="7">
    <source>
        <dbReference type="Pfam" id="PF00892"/>
    </source>
</evidence>
<dbReference type="InterPro" id="IPR037185">
    <property type="entry name" value="EmrE-like"/>
</dbReference>
<feature type="transmembrane region" description="Helical" evidence="6">
    <location>
        <begin position="42"/>
        <end position="61"/>
    </location>
</feature>
<keyword evidence="5 6" id="KW-0472">Membrane</keyword>
<evidence type="ECO:0000256" key="6">
    <source>
        <dbReference type="SAM" id="Phobius"/>
    </source>
</evidence>
<dbReference type="EMBL" id="CP029487">
    <property type="protein sequence ID" value="QCT73134.1"/>
    <property type="molecule type" value="Genomic_DNA"/>
</dbReference>
<comment type="similarity">
    <text evidence="2">Belongs to the EamA transporter family.</text>
</comment>
<evidence type="ECO:0000256" key="2">
    <source>
        <dbReference type="ARBA" id="ARBA00007362"/>
    </source>
</evidence>
<dbReference type="AlphaFoldDB" id="A0A4P9CBW3"/>
<dbReference type="Proteomes" id="UP000218387">
    <property type="component" value="Chromosome"/>
</dbReference>
<dbReference type="Pfam" id="PF00892">
    <property type="entry name" value="EamA"/>
    <property type="match status" value="1"/>
</dbReference>
<evidence type="ECO:0000256" key="3">
    <source>
        <dbReference type="ARBA" id="ARBA00022692"/>
    </source>
</evidence>
<feature type="transmembrane region" description="Helical" evidence="6">
    <location>
        <begin position="259"/>
        <end position="278"/>
    </location>
</feature>
<dbReference type="KEGG" id="emt:CPZ25_018045"/>
<feature type="transmembrane region" description="Helical" evidence="6">
    <location>
        <begin position="134"/>
        <end position="152"/>
    </location>
</feature>
<feature type="transmembrane region" description="Helical" evidence="6">
    <location>
        <begin position="9"/>
        <end position="30"/>
    </location>
</feature>
<keyword evidence="9" id="KW-1185">Reference proteome</keyword>
<dbReference type="InterPro" id="IPR000620">
    <property type="entry name" value="EamA_dom"/>
</dbReference>
<evidence type="ECO:0000313" key="8">
    <source>
        <dbReference type="EMBL" id="QCT73134.1"/>
    </source>
</evidence>
<name>A0A4P9CBW3_EUBML</name>
<dbReference type="RefSeq" id="WP_074616558.1">
    <property type="nucleotide sequence ID" value="NZ_CABJDW020000002.1"/>
</dbReference>
<dbReference type="GO" id="GO:0016020">
    <property type="term" value="C:membrane"/>
    <property type="evidence" value="ECO:0007669"/>
    <property type="project" value="UniProtKB-SubCell"/>
</dbReference>
<keyword evidence="4 6" id="KW-1133">Transmembrane helix</keyword>
<dbReference type="InterPro" id="IPR050638">
    <property type="entry name" value="AA-Vitamin_Transporters"/>
</dbReference>
<feature type="domain" description="EamA" evidence="7">
    <location>
        <begin position="161"/>
        <end position="299"/>
    </location>
</feature>
<feature type="transmembrane region" description="Helical" evidence="6">
    <location>
        <begin position="103"/>
        <end position="125"/>
    </location>
</feature>
<keyword evidence="3 6" id="KW-0812">Transmembrane</keyword>
<dbReference type="SUPFAM" id="SSF103481">
    <property type="entry name" value="Multidrug resistance efflux transporter EmrE"/>
    <property type="match status" value="2"/>
</dbReference>
<proteinExistence type="inferred from homology"/>
<organism evidence="8 9">
    <name type="scientific">Eubacterium maltosivorans</name>
    <dbReference type="NCBI Taxonomy" id="2041044"/>
    <lineage>
        <taxon>Bacteria</taxon>
        <taxon>Bacillati</taxon>
        <taxon>Bacillota</taxon>
        <taxon>Clostridia</taxon>
        <taxon>Eubacteriales</taxon>
        <taxon>Eubacteriaceae</taxon>
        <taxon>Eubacterium</taxon>
    </lineage>
</organism>
<protein>
    <recommendedName>
        <fullName evidence="7">EamA domain-containing protein</fullName>
    </recommendedName>
</protein>
<accession>A0A4P9CBW3</accession>
<dbReference type="PANTHER" id="PTHR32322">
    <property type="entry name" value="INNER MEMBRANE TRANSPORTER"/>
    <property type="match status" value="1"/>
</dbReference>
<feature type="transmembrane region" description="Helical" evidence="6">
    <location>
        <begin position="158"/>
        <end position="178"/>
    </location>
</feature>
<feature type="transmembrane region" description="Helical" evidence="6">
    <location>
        <begin position="73"/>
        <end position="91"/>
    </location>
</feature>
<feature type="transmembrane region" description="Helical" evidence="6">
    <location>
        <begin position="227"/>
        <end position="247"/>
    </location>
</feature>
<evidence type="ECO:0000256" key="1">
    <source>
        <dbReference type="ARBA" id="ARBA00004141"/>
    </source>
</evidence>
<sequence>MPFLRHKGAAYGVLLAASSAVATGTFGVFLNYFDSLGISENAMSTFTPLAVLAFYLIYTLITQPKVLKLPRKLFYFTLIVCSGMIASPIYIYTSIRSFNSLPIAVASLLDFSNAIVLVFLMRIFFKSKITKEKLIACVIAVFGMVLVLNLFNTHVSDITTIGIFWGLANCFSLAFAYLFDYYHISNGVSYLAYLVYSNAMGLIVFSFKTTPAEVFREFAAAAPSGGLTMWLMLLGYFAVLVISYGTIAVSYNYIEASTASLTFVLEPTTAALLGFMVLSQHLGSLQIVGMIIAVAAIVYMQYTGDKADEVQAKENEKKKVVQNE</sequence>
<gene>
    <name evidence="8" type="ORF">CPZ25_018045</name>
</gene>